<keyword evidence="1" id="KW-0472">Membrane</keyword>
<dbReference type="AlphaFoldDB" id="A0A926JC81"/>
<protein>
    <submittedName>
        <fullName evidence="2">Uncharacterized protein</fullName>
    </submittedName>
</protein>
<comment type="caution">
    <text evidence="2">The sequence shown here is derived from an EMBL/GenBank/DDBJ whole genome shotgun (WGS) entry which is preliminary data.</text>
</comment>
<gene>
    <name evidence="2" type="ORF">H4P12_14565</name>
</gene>
<feature type="transmembrane region" description="Helical" evidence="1">
    <location>
        <begin position="56"/>
        <end position="76"/>
    </location>
</feature>
<feature type="transmembrane region" description="Helical" evidence="1">
    <location>
        <begin position="21"/>
        <end position="44"/>
    </location>
</feature>
<keyword evidence="3" id="KW-1185">Reference proteome</keyword>
<keyword evidence="1" id="KW-0812">Transmembrane</keyword>
<keyword evidence="1" id="KW-1133">Transmembrane helix</keyword>
<feature type="transmembrane region" description="Helical" evidence="1">
    <location>
        <begin position="186"/>
        <end position="206"/>
    </location>
</feature>
<evidence type="ECO:0000313" key="2">
    <source>
        <dbReference type="EMBL" id="MBC9247901.1"/>
    </source>
</evidence>
<accession>A0A926JC81</accession>
<reference evidence="2" key="1">
    <citation type="submission" date="2020-08" db="EMBL/GenBank/DDBJ databases">
        <title>Paracoccus amoyensis sp. nov., isolated from the surface seawater at coast of Xiamen, Fujian.</title>
        <authorList>
            <person name="Lyu L."/>
        </authorList>
    </citation>
    <scope>NUCLEOTIDE SEQUENCE</scope>
    <source>
        <strain evidence="2">11-3</strain>
    </source>
</reference>
<name>A0A926JC81_9RHOB</name>
<evidence type="ECO:0000313" key="3">
    <source>
        <dbReference type="Proteomes" id="UP000608594"/>
    </source>
</evidence>
<dbReference type="Proteomes" id="UP000608594">
    <property type="component" value="Unassembled WGS sequence"/>
</dbReference>
<feature type="transmembrane region" description="Helical" evidence="1">
    <location>
        <begin position="124"/>
        <end position="150"/>
    </location>
</feature>
<dbReference type="RefSeq" id="WP_187794386.1">
    <property type="nucleotide sequence ID" value="NZ_JACOQL010000004.1"/>
</dbReference>
<feature type="transmembrane region" description="Helical" evidence="1">
    <location>
        <begin position="218"/>
        <end position="246"/>
    </location>
</feature>
<evidence type="ECO:0000256" key="1">
    <source>
        <dbReference type="SAM" id="Phobius"/>
    </source>
</evidence>
<feature type="transmembrane region" description="Helical" evidence="1">
    <location>
        <begin position="97"/>
        <end position="118"/>
    </location>
</feature>
<organism evidence="2 3">
    <name type="scientific">Paracoccus amoyensis</name>
    <dbReference type="NCBI Taxonomy" id="2760093"/>
    <lineage>
        <taxon>Bacteria</taxon>
        <taxon>Pseudomonadati</taxon>
        <taxon>Pseudomonadota</taxon>
        <taxon>Alphaproteobacteria</taxon>
        <taxon>Rhodobacterales</taxon>
        <taxon>Paracoccaceae</taxon>
        <taxon>Paracoccus</taxon>
    </lineage>
</organism>
<proteinExistence type="predicted"/>
<dbReference type="EMBL" id="JACOQL010000004">
    <property type="protein sequence ID" value="MBC9247901.1"/>
    <property type="molecule type" value="Genomic_DNA"/>
</dbReference>
<sequence>MLAINILTHAFLQVIGNLRQLVNISALPLLIQFFGAIATIFTAIGANNATGNASFVTLPLLVAFLLLPFVWIAVNWHRFVLLNQPQSILPRLPMNAVLRYIGTAILIAILLLVPLALAAATFQIIAGVLGSAGITFVLAFAFGIAIMLALMVASLRLGVALPAAAIGAPDAITTAWKATAGNTGTFLLLGVLMALLQIPINLITMVPTGPATPFLVSILILLLTIAVLWIYMFISLSVLTTLYGYFVERRQLRTSI</sequence>